<accession>A0ACC3NAT7</accession>
<keyword evidence="2" id="KW-1185">Reference proteome</keyword>
<gene>
    <name evidence="1" type="ORF">LTR37_008595</name>
</gene>
<comment type="caution">
    <text evidence="1">The sequence shown here is derived from an EMBL/GenBank/DDBJ whole genome shotgun (WGS) entry which is preliminary data.</text>
</comment>
<evidence type="ECO:0000313" key="1">
    <source>
        <dbReference type="EMBL" id="KAK3713403.1"/>
    </source>
</evidence>
<reference evidence="1" key="1">
    <citation type="submission" date="2023-07" db="EMBL/GenBank/DDBJ databases">
        <title>Black Yeasts Isolated from many extreme environments.</title>
        <authorList>
            <person name="Coleine C."/>
            <person name="Stajich J.E."/>
            <person name="Selbmann L."/>
        </authorList>
    </citation>
    <scope>NUCLEOTIDE SEQUENCE</scope>
    <source>
        <strain evidence="1">CCFEE 5714</strain>
    </source>
</reference>
<organism evidence="1 2">
    <name type="scientific">Vermiconidia calcicola</name>
    <dbReference type="NCBI Taxonomy" id="1690605"/>
    <lineage>
        <taxon>Eukaryota</taxon>
        <taxon>Fungi</taxon>
        <taxon>Dikarya</taxon>
        <taxon>Ascomycota</taxon>
        <taxon>Pezizomycotina</taxon>
        <taxon>Dothideomycetes</taxon>
        <taxon>Dothideomycetidae</taxon>
        <taxon>Mycosphaerellales</taxon>
        <taxon>Extremaceae</taxon>
        <taxon>Vermiconidia</taxon>
    </lineage>
</organism>
<sequence>MALDEPSAQLYRDLRASIQSALATRRPLIHHLNADTSWLLQIPRPQSAIDHGSRFYYNILIDLWFSGGQSDVASWFSQQFHATQSAVQNIGELEELAREIEILASGLSLGAGRKSNSAVIEDQGGADSLIDVVAVSHEFTDHCHKSTLLEVHPDVPVFAIKEAGKLIRGWKHFRTVLDVDSFGANGGTDWRSSSTSPLPEWIGISRLLQSDDVLNYHAALMITFNNRYPTTISKLSKKADGTSNRKRKQRHAAIEPDEDEEAAEAIVYTPHGMHSGDLKLIPGADPPIRTLAFFHGLHNVRVGTASGRTALQSNLGAHNGLKAQRILNAKYWVGTHDEVKTGGGLVSWFLQRDVISVKGALDEERMAKKNGVEGTSNGADGDLVDSFEGTNWVDLGNGESRVLV</sequence>
<dbReference type="EMBL" id="JAUTXU010000063">
    <property type="protein sequence ID" value="KAK3713403.1"/>
    <property type="molecule type" value="Genomic_DNA"/>
</dbReference>
<proteinExistence type="predicted"/>
<protein>
    <submittedName>
        <fullName evidence="1">Uncharacterized protein</fullName>
    </submittedName>
</protein>
<name>A0ACC3NAT7_9PEZI</name>
<dbReference type="Proteomes" id="UP001281147">
    <property type="component" value="Unassembled WGS sequence"/>
</dbReference>
<evidence type="ECO:0000313" key="2">
    <source>
        <dbReference type="Proteomes" id="UP001281147"/>
    </source>
</evidence>